<dbReference type="CDD" id="cd05256">
    <property type="entry name" value="UDP_AE_SDR_e"/>
    <property type="match status" value="1"/>
</dbReference>
<dbReference type="SUPFAM" id="SSF51735">
    <property type="entry name" value="NAD(P)-binding Rossmann-fold domains"/>
    <property type="match status" value="1"/>
</dbReference>
<dbReference type="KEGG" id="gur:Gura_1685"/>
<dbReference type="HOGENOM" id="CLU_007383_1_7_7"/>
<dbReference type="AlphaFoldDB" id="A5GEM5"/>
<dbReference type="InterPro" id="IPR050177">
    <property type="entry name" value="Lipid_A_modif_metabolic_enz"/>
</dbReference>
<proteinExistence type="predicted"/>
<dbReference type="InterPro" id="IPR001509">
    <property type="entry name" value="Epimerase_deHydtase"/>
</dbReference>
<reference evidence="2 3" key="1">
    <citation type="submission" date="2007-05" db="EMBL/GenBank/DDBJ databases">
        <title>Complete sequence of Geobacter uraniireducens Rf4.</title>
        <authorList>
            <consortium name="US DOE Joint Genome Institute"/>
            <person name="Copeland A."/>
            <person name="Lucas S."/>
            <person name="Lapidus A."/>
            <person name="Barry K."/>
            <person name="Detter J.C."/>
            <person name="Glavina del Rio T."/>
            <person name="Hammon N."/>
            <person name="Israni S."/>
            <person name="Dalin E."/>
            <person name="Tice H."/>
            <person name="Pitluck S."/>
            <person name="Chertkov O."/>
            <person name="Brettin T."/>
            <person name="Bruce D."/>
            <person name="Han C."/>
            <person name="Schmutz J."/>
            <person name="Larimer F."/>
            <person name="Land M."/>
            <person name="Hauser L."/>
            <person name="Kyrpides N."/>
            <person name="Mikhailova N."/>
            <person name="Shelobolina E."/>
            <person name="Aklujkar M."/>
            <person name="Lovley D."/>
            <person name="Richardson P."/>
        </authorList>
    </citation>
    <scope>NUCLEOTIDE SEQUENCE [LARGE SCALE GENOMIC DNA]</scope>
    <source>
        <strain evidence="2 3">Rf4</strain>
    </source>
</reference>
<dbReference type="PANTHER" id="PTHR43245">
    <property type="entry name" value="BIFUNCTIONAL POLYMYXIN RESISTANCE PROTEIN ARNA"/>
    <property type="match status" value="1"/>
</dbReference>
<dbReference type="InterPro" id="IPR036291">
    <property type="entry name" value="NAD(P)-bd_dom_sf"/>
</dbReference>
<gene>
    <name evidence="2" type="ordered locus">Gura_1685</name>
</gene>
<keyword evidence="3" id="KW-1185">Reference proteome</keyword>
<dbReference type="RefSeq" id="WP_011938586.1">
    <property type="nucleotide sequence ID" value="NC_009483.1"/>
</dbReference>
<organism evidence="2 3">
    <name type="scientific">Geotalea uraniireducens (strain Rf4)</name>
    <name type="common">Geobacter uraniireducens</name>
    <dbReference type="NCBI Taxonomy" id="351605"/>
    <lineage>
        <taxon>Bacteria</taxon>
        <taxon>Pseudomonadati</taxon>
        <taxon>Thermodesulfobacteriota</taxon>
        <taxon>Desulfuromonadia</taxon>
        <taxon>Geobacterales</taxon>
        <taxon>Geobacteraceae</taxon>
        <taxon>Geotalea</taxon>
    </lineage>
</organism>
<dbReference type="PANTHER" id="PTHR43245:SF13">
    <property type="entry name" value="UDP-D-APIOSE_UDP-D-XYLOSE SYNTHASE 2"/>
    <property type="match status" value="1"/>
</dbReference>
<dbReference type="STRING" id="351605.Gura_1685"/>
<dbReference type="Proteomes" id="UP000006695">
    <property type="component" value="Chromosome"/>
</dbReference>
<evidence type="ECO:0000313" key="3">
    <source>
        <dbReference type="Proteomes" id="UP000006695"/>
    </source>
</evidence>
<dbReference type="Pfam" id="PF01370">
    <property type="entry name" value="Epimerase"/>
    <property type="match status" value="1"/>
</dbReference>
<evidence type="ECO:0000313" key="2">
    <source>
        <dbReference type="EMBL" id="ABQ25880.1"/>
    </source>
</evidence>
<name>A5GEM5_GEOUR</name>
<feature type="domain" description="NAD-dependent epimerase/dehydratase" evidence="1">
    <location>
        <begin position="4"/>
        <end position="236"/>
    </location>
</feature>
<dbReference type="OrthoDB" id="9802815at2"/>
<evidence type="ECO:0000259" key="1">
    <source>
        <dbReference type="Pfam" id="PF01370"/>
    </source>
</evidence>
<sequence>MRTLVTGGAGFIGSNLVKQLLKDGHEVTVLDNLLSGYRSNIATFPEVCLIEGDIRDDVVVAEAMKGVEVVFHLAASVGNKRSIDHPILDAEINVIGTLKILEAARKFGIRKIVASSSAGIFGELKTLPIKEDHPVEPDSPYGSTKLCMEKECLSYAKLYDLEAVCLRYFNVYGLNQRFDAYGNVIPIFAYKMLRGEPLTIFGDGEQTRDFLDVRDVVQANIKAAMTLGVSGAFNIASGSRITINRLVELLSAASAINPLVQHGPPRPGDVMHSLADIRAAHEAFDFTPEINLEDGLREYMVWVKEEAEI</sequence>
<protein>
    <submittedName>
        <fullName evidence="2">NAD-dependent epimerase/dehydratase</fullName>
    </submittedName>
</protein>
<dbReference type="EMBL" id="CP000698">
    <property type="protein sequence ID" value="ABQ25880.1"/>
    <property type="molecule type" value="Genomic_DNA"/>
</dbReference>
<dbReference type="Gene3D" id="3.90.25.10">
    <property type="entry name" value="UDP-galactose 4-epimerase, domain 1"/>
    <property type="match status" value="1"/>
</dbReference>
<accession>A5GEM5</accession>
<dbReference type="Gene3D" id="3.40.50.720">
    <property type="entry name" value="NAD(P)-binding Rossmann-like Domain"/>
    <property type="match status" value="1"/>
</dbReference>